<dbReference type="RefSeq" id="WP_094487487.1">
    <property type="nucleotide sequence ID" value="NZ_NOXX01000226.1"/>
</dbReference>
<sequence length="253" mass="27893">MEYELLISLLSLIALEVVLGIDNVIFISILANRLPASEQKKARRLGLILAGILRIGLLLIIGIILKLEEPLFHVFEKGFSGKDLILVAGGLFLLYKSATEIHHKMEGVSGDQTVKTAAVTFGKVLVQILIMDMVFSIDSIITAIGMVREVWVMYVAVIVTVAIMMFAAEPISNFVNKHPAFKMLALAFLLLIGFSLVAEGCGVEIPKGYIYFAMAFSLLVDVLQMRMHGGAKPVEIREHYDKKEAEESDKTVL</sequence>
<keyword evidence="4 6" id="KW-1133">Transmembrane helix</keyword>
<comment type="subcellular location">
    <subcellularLocation>
        <location evidence="1">Membrane</location>
        <topology evidence="1">Multi-pass membrane protein</topology>
    </subcellularLocation>
</comment>
<feature type="transmembrane region" description="Helical" evidence="6">
    <location>
        <begin position="124"/>
        <end position="145"/>
    </location>
</feature>
<dbReference type="Proteomes" id="UP000216035">
    <property type="component" value="Unassembled WGS sequence"/>
</dbReference>
<accession>A0A255ZAL7</accession>
<dbReference type="InterPro" id="IPR005496">
    <property type="entry name" value="Integral_membrane_TerC"/>
</dbReference>
<dbReference type="GO" id="GO:0016020">
    <property type="term" value="C:membrane"/>
    <property type="evidence" value="ECO:0007669"/>
    <property type="project" value="UniProtKB-SubCell"/>
</dbReference>
<evidence type="ECO:0000256" key="1">
    <source>
        <dbReference type="ARBA" id="ARBA00004141"/>
    </source>
</evidence>
<gene>
    <name evidence="7" type="ORF">CHX27_14555</name>
</gene>
<comment type="caution">
    <text evidence="7">The sequence shown here is derived from an EMBL/GenBank/DDBJ whole genome shotgun (WGS) entry which is preliminary data.</text>
</comment>
<evidence type="ECO:0000256" key="3">
    <source>
        <dbReference type="ARBA" id="ARBA00022692"/>
    </source>
</evidence>
<name>A0A255ZAL7_9FLAO</name>
<feature type="transmembrane region" description="Helical" evidence="6">
    <location>
        <begin position="151"/>
        <end position="168"/>
    </location>
</feature>
<evidence type="ECO:0000256" key="4">
    <source>
        <dbReference type="ARBA" id="ARBA00022989"/>
    </source>
</evidence>
<reference evidence="7 8" key="1">
    <citation type="submission" date="2017-07" db="EMBL/GenBank/DDBJ databases">
        <title>Flavobacterium cyanobacteriorum sp. nov., isolated from cyanobacterial aggregates in a eutrophic lake.</title>
        <authorList>
            <person name="Cai H."/>
        </authorList>
    </citation>
    <scope>NUCLEOTIDE SEQUENCE [LARGE SCALE GENOMIC DNA]</scope>
    <source>
        <strain evidence="7 8">TH167</strain>
    </source>
</reference>
<dbReference type="EMBL" id="NOXX01000226">
    <property type="protein sequence ID" value="OYQ38607.1"/>
    <property type="molecule type" value="Genomic_DNA"/>
</dbReference>
<dbReference type="AlphaFoldDB" id="A0A255ZAL7"/>
<keyword evidence="8" id="KW-1185">Reference proteome</keyword>
<dbReference type="OrthoDB" id="9805314at2"/>
<dbReference type="Pfam" id="PF03741">
    <property type="entry name" value="TerC"/>
    <property type="match status" value="1"/>
</dbReference>
<protein>
    <recommendedName>
        <fullName evidence="9">TerC family protein</fullName>
    </recommendedName>
</protein>
<evidence type="ECO:0000256" key="6">
    <source>
        <dbReference type="SAM" id="Phobius"/>
    </source>
</evidence>
<evidence type="ECO:0000256" key="2">
    <source>
        <dbReference type="ARBA" id="ARBA00007511"/>
    </source>
</evidence>
<keyword evidence="3 6" id="KW-0812">Transmembrane</keyword>
<dbReference type="PANTHER" id="PTHR30238:SF4">
    <property type="entry name" value="SLL1022 PROTEIN"/>
    <property type="match status" value="1"/>
</dbReference>
<evidence type="ECO:0008006" key="9">
    <source>
        <dbReference type="Google" id="ProtNLM"/>
    </source>
</evidence>
<organism evidence="7 8">
    <name type="scientific">Flavobacterium aurantiibacter</name>
    <dbReference type="NCBI Taxonomy" id="2023067"/>
    <lineage>
        <taxon>Bacteria</taxon>
        <taxon>Pseudomonadati</taxon>
        <taxon>Bacteroidota</taxon>
        <taxon>Flavobacteriia</taxon>
        <taxon>Flavobacteriales</taxon>
        <taxon>Flavobacteriaceae</taxon>
        <taxon>Flavobacterium</taxon>
    </lineage>
</organism>
<evidence type="ECO:0000313" key="7">
    <source>
        <dbReference type="EMBL" id="OYQ38607.1"/>
    </source>
</evidence>
<feature type="transmembrane region" description="Helical" evidence="6">
    <location>
        <begin position="44"/>
        <end position="67"/>
    </location>
</feature>
<feature type="transmembrane region" description="Helical" evidence="6">
    <location>
        <begin position="180"/>
        <end position="197"/>
    </location>
</feature>
<feature type="transmembrane region" description="Helical" evidence="6">
    <location>
        <begin position="6"/>
        <end position="32"/>
    </location>
</feature>
<keyword evidence="5 6" id="KW-0472">Membrane</keyword>
<evidence type="ECO:0000313" key="8">
    <source>
        <dbReference type="Proteomes" id="UP000216035"/>
    </source>
</evidence>
<proteinExistence type="inferred from homology"/>
<dbReference type="PANTHER" id="PTHR30238">
    <property type="entry name" value="MEMBRANE BOUND PREDICTED REDOX MODULATOR"/>
    <property type="match status" value="1"/>
</dbReference>
<comment type="similarity">
    <text evidence="2">Belongs to the TerC family.</text>
</comment>
<evidence type="ECO:0000256" key="5">
    <source>
        <dbReference type="ARBA" id="ARBA00023136"/>
    </source>
</evidence>